<sequence length="153" mass="17199">MHKLHCECIRSGTWDPAHSIQHSRANRLLILRPVFMSRAAPQASFSTPLLRQSRRIDGRSKERASENQSEDTQSPFGRIPVPTYGSYVINDLRLRPNRRRVEIPFVLAVVPSLRRLLKGKNGSARTQVAVCIEMLSGLCARRGPLAGFRSTVP</sequence>
<evidence type="ECO:0000256" key="1">
    <source>
        <dbReference type="SAM" id="MobiDB-lite"/>
    </source>
</evidence>
<keyword evidence="3" id="KW-1185">Reference proteome</keyword>
<protein>
    <submittedName>
        <fullName evidence="2">Uncharacterized protein</fullName>
    </submittedName>
</protein>
<dbReference type="Proteomes" id="UP000076798">
    <property type="component" value="Unassembled WGS sequence"/>
</dbReference>
<proteinExistence type="predicted"/>
<feature type="compositionally biased region" description="Polar residues" evidence="1">
    <location>
        <begin position="66"/>
        <end position="75"/>
    </location>
</feature>
<accession>A0A166EQN2</accession>
<dbReference type="EMBL" id="KV428040">
    <property type="protein sequence ID" value="KZT39834.1"/>
    <property type="molecule type" value="Genomic_DNA"/>
</dbReference>
<dbReference type="AlphaFoldDB" id="A0A166EQN2"/>
<gene>
    <name evidence="2" type="ORF">SISSUDRAFT_570279</name>
</gene>
<feature type="region of interest" description="Disordered" evidence="1">
    <location>
        <begin position="50"/>
        <end position="79"/>
    </location>
</feature>
<reference evidence="2 3" key="1">
    <citation type="journal article" date="2016" name="Mol. Biol. Evol.">
        <title>Comparative Genomics of Early-Diverging Mushroom-Forming Fungi Provides Insights into the Origins of Lignocellulose Decay Capabilities.</title>
        <authorList>
            <person name="Nagy L.G."/>
            <person name="Riley R."/>
            <person name="Tritt A."/>
            <person name="Adam C."/>
            <person name="Daum C."/>
            <person name="Floudas D."/>
            <person name="Sun H."/>
            <person name="Yadav J.S."/>
            <person name="Pangilinan J."/>
            <person name="Larsson K.H."/>
            <person name="Matsuura K."/>
            <person name="Barry K."/>
            <person name="Labutti K."/>
            <person name="Kuo R."/>
            <person name="Ohm R.A."/>
            <person name="Bhattacharya S.S."/>
            <person name="Shirouzu T."/>
            <person name="Yoshinaga Y."/>
            <person name="Martin F.M."/>
            <person name="Grigoriev I.V."/>
            <person name="Hibbett D.S."/>
        </authorList>
    </citation>
    <scope>NUCLEOTIDE SEQUENCE [LARGE SCALE GENOMIC DNA]</scope>
    <source>
        <strain evidence="2 3">HHB10207 ss-3</strain>
    </source>
</reference>
<name>A0A166EQN2_9AGAM</name>
<evidence type="ECO:0000313" key="2">
    <source>
        <dbReference type="EMBL" id="KZT39834.1"/>
    </source>
</evidence>
<feature type="compositionally biased region" description="Basic and acidic residues" evidence="1">
    <location>
        <begin position="54"/>
        <end position="65"/>
    </location>
</feature>
<organism evidence="2 3">
    <name type="scientific">Sistotremastrum suecicum HHB10207 ss-3</name>
    <dbReference type="NCBI Taxonomy" id="1314776"/>
    <lineage>
        <taxon>Eukaryota</taxon>
        <taxon>Fungi</taxon>
        <taxon>Dikarya</taxon>
        <taxon>Basidiomycota</taxon>
        <taxon>Agaricomycotina</taxon>
        <taxon>Agaricomycetes</taxon>
        <taxon>Sistotremastrales</taxon>
        <taxon>Sistotremastraceae</taxon>
        <taxon>Sistotremastrum</taxon>
    </lineage>
</organism>
<evidence type="ECO:0000313" key="3">
    <source>
        <dbReference type="Proteomes" id="UP000076798"/>
    </source>
</evidence>